<keyword evidence="2" id="KW-0464">Manganese</keyword>
<dbReference type="NCBIfam" id="TIGR01891">
    <property type="entry name" value="amidohydrolases"/>
    <property type="match status" value="1"/>
</dbReference>
<dbReference type="SUPFAM" id="SSF53187">
    <property type="entry name" value="Zn-dependent exopeptidases"/>
    <property type="match status" value="1"/>
</dbReference>
<evidence type="ECO:0000256" key="2">
    <source>
        <dbReference type="PIRSR" id="PIRSR005962-1"/>
    </source>
</evidence>
<feature type="binding site" evidence="2">
    <location>
        <position position="179"/>
    </location>
    <ligand>
        <name>Mn(2+)</name>
        <dbReference type="ChEBI" id="CHEBI:29035"/>
        <label>2</label>
    </ligand>
</feature>
<organism evidence="3 4">
    <name type="scientific">Corynebacterium poyangense</name>
    <dbReference type="NCBI Taxonomy" id="2684405"/>
    <lineage>
        <taxon>Bacteria</taxon>
        <taxon>Bacillati</taxon>
        <taxon>Actinomycetota</taxon>
        <taxon>Actinomycetes</taxon>
        <taxon>Mycobacteriales</taxon>
        <taxon>Corynebacteriaceae</taxon>
        <taxon>Corynebacterium</taxon>
    </lineage>
</organism>
<dbReference type="InterPro" id="IPR011650">
    <property type="entry name" value="Peptidase_M20_dimer"/>
</dbReference>
<dbReference type="PANTHER" id="PTHR11014">
    <property type="entry name" value="PEPTIDASE M20 FAMILY MEMBER"/>
    <property type="match status" value="1"/>
</dbReference>
<dbReference type="InterPro" id="IPR017439">
    <property type="entry name" value="Amidohydrolase"/>
</dbReference>
<dbReference type="InterPro" id="IPR002933">
    <property type="entry name" value="Peptidase_M20"/>
</dbReference>
<dbReference type="Gene3D" id="3.40.630.10">
    <property type="entry name" value="Zn peptidases"/>
    <property type="match status" value="1"/>
</dbReference>
<feature type="binding site" evidence="2">
    <location>
        <position position="118"/>
    </location>
    <ligand>
        <name>Mn(2+)</name>
        <dbReference type="ChEBI" id="CHEBI:29035"/>
        <label>2</label>
    </ligand>
</feature>
<dbReference type="SUPFAM" id="SSF55031">
    <property type="entry name" value="Bacterial exopeptidase dimerisation domain"/>
    <property type="match status" value="1"/>
</dbReference>
<sequence>MAESPAIAEFVKNHGVDLSWQREFYQDLHEHPELSGQEQETAQRILRRLSDINCEVISPIGGFGIVAVLRNGEGPCALFRADFDALPVEETTGVPFASTRMRPGVNGELTHVMHACGHDMHTTALMGLLKVLDERRDVWHGTFLALFQPSEENGRGAETMVADGLVDRIPRPDVCLGQHIMPGRAGEVQTMAGAQFAACDSIRIIIPGRSAHGSMPHQAIDPTFIAAMIVVRLQAIVSREVNPNDFAVVSVGTLKAGSTNNIIPATAELVLNCRFYDDSVKRHVYAAIRRVVEAECQASGCEAQPTFQFFGHGEMINNHPEVFQTVRPVFDEVFGPDSVTAHRTTVSEDFANIPRAFGVPYMYWVIGCTPRQVWDHAVATKRVAQDVPVNHQSTFLPEYEPTVYATTHAALSAILAYLG</sequence>
<dbReference type="Pfam" id="PF01546">
    <property type="entry name" value="Peptidase_M20"/>
    <property type="match status" value="1"/>
</dbReference>
<dbReference type="GO" id="GO:0019877">
    <property type="term" value="P:diaminopimelate biosynthetic process"/>
    <property type="evidence" value="ECO:0007669"/>
    <property type="project" value="UniProtKB-ARBA"/>
</dbReference>
<dbReference type="EMBL" id="CP046884">
    <property type="protein sequence ID" value="QNQ91463.1"/>
    <property type="molecule type" value="Genomic_DNA"/>
</dbReference>
<keyword evidence="2" id="KW-0479">Metal-binding</keyword>
<dbReference type="Gene3D" id="3.30.70.360">
    <property type="match status" value="1"/>
</dbReference>
<accession>A0A7H0SSD8</accession>
<keyword evidence="4" id="KW-1185">Reference proteome</keyword>
<dbReference type="AlphaFoldDB" id="A0A7H0SSD8"/>
<dbReference type="GO" id="GO:0046872">
    <property type="term" value="F:metal ion binding"/>
    <property type="evidence" value="ECO:0007669"/>
    <property type="project" value="UniProtKB-KW"/>
</dbReference>
<dbReference type="GO" id="GO:0050118">
    <property type="term" value="F:N-acetyldiaminopimelate deacetylase activity"/>
    <property type="evidence" value="ECO:0007669"/>
    <property type="project" value="UniProtKB-ARBA"/>
</dbReference>
<gene>
    <name evidence="3" type="ORF">GP475_07535</name>
</gene>
<dbReference type="FunFam" id="3.30.70.360:FF:000001">
    <property type="entry name" value="N-acetyldiaminopimelate deacetylase"/>
    <property type="match status" value="1"/>
</dbReference>
<dbReference type="KEGG" id="cpoy:GP475_07535"/>
<dbReference type="Pfam" id="PF07687">
    <property type="entry name" value="M20_dimer"/>
    <property type="match status" value="1"/>
</dbReference>
<evidence type="ECO:0000313" key="3">
    <source>
        <dbReference type="EMBL" id="QNQ91463.1"/>
    </source>
</evidence>
<evidence type="ECO:0000256" key="1">
    <source>
        <dbReference type="ARBA" id="ARBA00022801"/>
    </source>
</evidence>
<dbReference type="PIRSF" id="PIRSF005962">
    <property type="entry name" value="Pept_M20D_amidohydro"/>
    <property type="match status" value="1"/>
</dbReference>
<feature type="binding site" evidence="2">
    <location>
        <position position="152"/>
    </location>
    <ligand>
        <name>Mn(2+)</name>
        <dbReference type="ChEBI" id="CHEBI:29035"/>
        <label>2</label>
    </ligand>
</feature>
<comment type="cofactor">
    <cofactor evidence="2">
        <name>Mn(2+)</name>
        <dbReference type="ChEBI" id="CHEBI:29035"/>
    </cofactor>
    <text evidence="2">The Mn(2+) ion enhances activity.</text>
</comment>
<keyword evidence="1 3" id="KW-0378">Hydrolase</keyword>
<dbReference type="PANTHER" id="PTHR11014:SF63">
    <property type="entry name" value="METALLOPEPTIDASE, PUTATIVE (AFU_ORTHOLOGUE AFUA_6G09600)-RELATED"/>
    <property type="match status" value="1"/>
</dbReference>
<feature type="binding site" evidence="2">
    <location>
        <position position="116"/>
    </location>
    <ligand>
        <name>Mn(2+)</name>
        <dbReference type="ChEBI" id="CHEBI:29035"/>
        <label>2</label>
    </ligand>
</feature>
<protein>
    <submittedName>
        <fullName evidence="3">Amidohydrolase</fullName>
    </submittedName>
</protein>
<name>A0A7H0SSD8_9CORY</name>
<dbReference type="InterPro" id="IPR036264">
    <property type="entry name" value="Bact_exopeptidase_dim_dom"/>
</dbReference>
<reference evidence="3 4" key="1">
    <citation type="submission" date="2019-12" db="EMBL/GenBank/DDBJ databases">
        <title>Corynebacterium sp. nov., isolated from feces of the Anser Albifrons in China.</title>
        <authorList>
            <person name="Liu Q."/>
        </authorList>
    </citation>
    <scope>NUCLEOTIDE SEQUENCE [LARGE SCALE GENOMIC DNA]</scope>
    <source>
        <strain evidence="3 4">4H37-19</strain>
    </source>
</reference>
<evidence type="ECO:0000313" key="4">
    <source>
        <dbReference type="Proteomes" id="UP000516320"/>
    </source>
</evidence>
<dbReference type="Proteomes" id="UP000516320">
    <property type="component" value="Chromosome"/>
</dbReference>
<proteinExistence type="predicted"/>